<reference evidence="2 3" key="1">
    <citation type="submission" date="2015-11" db="EMBL/GenBank/DDBJ databases">
        <title>Expanding the genomic diversity of Burkholderia species for the development of highly accurate diagnostics.</title>
        <authorList>
            <person name="Sahl J."/>
            <person name="Keim P."/>
            <person name="Wagner D."/>
        </authorList>
    </citation>
    <scope>NUCLEOTIDE SEQUENCE [LARGE SCALE GENOMIC DNA]</scope>
    <source>
        <strain evidence="2 3">TSV85</strain>
    </source>
</reference>
<protein>
    <submittedName>
        <fullName evidence="2">Uncharacterized protein</fullName>
    </submittedName>
</protein>
<evidence type="ECO:0000313" key="3">
    <source>
        <dbReference type="Proteomes" id="UP000062788"/>
    </source>
</evidence>
<feature type="compositionally biased region" description="Basic and acidic residues" evidence="1">
    <location>
        <begin position="19"/>
        <end position="30"/>
    </location>
</feature>
<dbReference type="Proteomes" id="UP000062788">
    <property type="component" value="Unassembled WGS sequence"/>
</dbReference>
<accession>A0A103DZK8</accession>
<evidence type="ECO:0000313" key="2">
    <source>
        <dbReference type="EMBL" id="KVE25306.1"/>
    </source>
</evidence>
<organism evidence="2 3">
    <name type="scientific">Burkholderia singularis</name>
    <dbReference type="NCBI Taxonomy" id="1503053"/>
    <lineage>
        <taxon>Bacteria</taxon>
        <taxon>Pseudomonadati</taxon>
        <taxon>Pseudomonadota</taxon>
        <taxon>Betaproteobacteria</taxon>
        <taxon>Burkholderiales</taxon>
        <taxon>Burkholderiaceae</taxon>
        <taxon>Burkholderia</taxon>
        <taxon>pseudomallei group</taxon>
    </lineage>
</organism>
<feature type="compositionally biased region" description="Basic residues" evidence="1">
    <location>
        <begin position="41"/>
        <end position="50"/>
    </location>
</feature>
<keyword evidence="3" id="KW-1185">Reference proteome</keyword>
<dbReference type="AlphaFoldDB" id="A0A103DZK8"/>
<evidence type="ECO:0000256" key="1">
    <source>
        <dbReference type="SAM" id="MobiDB-lite"/>
    </source>
</evidence>
<feature type="compositionally biased region" description="Basic and acidic residues" evidence="1">
    <location>
        <begin position="51"/>
        <end position="62"/>
    </location>
</feature>
<dbReference type="EMBL" id="LOWA01000042">
    <property type="protein sequence ID" value="KVE25306.1"/>
    <property type="molecule type" value="Genomic_DNA"/>
</dbReference>
<comment type="caution">
    <text evidence="2">The sequence shown here is derived from an EMBL/GenBank/DDBJ whole genome shotgun (WGS) entry which is preliminary data.</text>
</comment>
<gene>
    <name evidence="2" type="ORF">WS67_18740</name>
</gene>
<sequence>MDNRGTHAAQRRKGVSSRIEPRRSIDETVDRITAGNGARRGGPHMRRPRGTLRDEACKDDATGSRCAMRRAA</sequence>
<dbReference type="RefSeq" id="WP_059519142.1">
    <property type="nucleotide sequence ID" value="NZ_LOWA01000042.1"/>
</dbReference>
<name>A0A103DZK8_9BURK</name>
<feature type="region of interest" description="Disordered" evidence="1">
    <location>
        <begin position="1"/>
        <end position="72"/>
    </location>
</feature>
<proteinExistence type="predicted"/>